<keyword evidence="2 3" id="KW-0040">ANK repeat</keyword>
<keyword evidence="6" id="KW-1185">Reference proteome</keyword>
<sequence>MVRKLLLGSLGLLVLVGVLLTAAWLSLRAPAPQGRLLATSDAERYLLAASREGETDIVTGLVKAGTPVEARDARGFSPLILAAYHGHTETVKALLAAGADACAGDNRGNTALMGAAFKGYADVVKILNAQPCAVDQTNRLGQTALMFAVLFGRDEVADQLRHQGASPAVRDASGRSAEDWARTQAPVAPVAPALPNEAPTARVR</sequence>
<dbReference type="PANTHER" id="PTHR24171">
    <property type="entry name" value="ANKYRIN REPEAT DOMAIN-CONTAINING PROTEIN 39-RELATED"/>
    <property type="match status" value="1"/>
</dbReference>
<reference evidence="6" key="1">
    <citation type="submission" date="2018-09" db="EMBL/GenBank/DDBJ databases">
        <authorList>
            <person name="Livingstone P.G."/>
            <person name="Whitworth D.E."/>
        </authorList>
    </citation>
    <scope>NUCLEOTIDE SEQUENCE [LARGE SCALE GENOMIC DNA]</scope>
    <source>
        <strain evidence="6">CA054A</strain>
    </source>
</reference>
<gene>
    <name evidence="5" type="ORF">D7V88_30480</name>
</gene>
<dbReference type="RefSeq" id="WP_120544133.1">
    <property type="nucleotide sequence ID" value="NZ_RAVZ01000275.1"/>
</dbReference>
<dbReference type="EMBL" id="RAVZ01000275">
    <property type="protein sequence ID" value="RKG77873.1"/>
    <property type="molecule type" value="Genomic_DNA"/>
</dbReference>
<dbReference type="Pfam" id="PF12796">
    <property type="entry name" value="Ank_2"/>
    <property type="match status" value="1"/>
</dbReference>
<feature type="compositionally biased region" description="Basic and acidic residues" evidence="4">
    <location>
        <begin position="172"/>
        <end position="181"/>
    </location>
</feature>
<dbReference type="AlphaFoldDB" id="A0A3A8IKA4"/>
<proteinExistence type="predicted"/>
<accession>A0A3A8IKA4</accession>
<evidence type="ECO:0000256" key="4">
    <source>
        <dbReference type="SAM" id="MobiDB-lite"/>
    </source>
</evidence>
<feature type="repeat" description="ANK" evidence="3">
    <location>
        <begin position="74"/>
        <end position="106"/>
    </location>
</feature>
<dbReference type="PROSITE" id="PS50088">
    <property type="entry name" value="ANK_REPEAT"/>
    <property type="match status" value="2"/>
</dbReference>
<feature type="compositionally biased region" description="Low complexity" evidence="4">
    <location>
        <begin position="185"/>
        <end position="204"/>
    </location>
</feature>
<dbReference type="InterPro" id="IPR036770">
    <property type="entry name" value="Ankyrin_rpt-contain_sf"/>
</dbReference>
<evidence type="ECO:0000256" key="2">
    <source>
        <dbReference type="ARBA" id="ARBA00023043"/>
    </source>
</evidence>
<evidence type="ECO:0000256" key="1">
    <source>
        <dbReference type="ARBA" id="ARBA00022737"/>
    </source>
</evidence>
<evidence type="ECO:0000256" key="3">
    <source>
        <dbReference type="PROSITE-ProRule" id="PRU00023"/>
    </source>
</evidence>
<dbReference type="Gene3D" id="1.25.40.20">
    <property type="entry name" value="Ankyrin repeat-containing domain"/>
    <property type="match status" value="1"/>
</dbReference>
<comment type="caution">
    <text evidence="5">The sequence shown here is derived from an EMBL/GenBank/DDBJ whole genome shotgun (WGS) entry which is preliminary data.</text>
</comment>
<name>A0A3A8IKA4_9BACT</name>
<organism evidence="5 6">
    <name type="scientific">Corallococcus terminator</name>
    <dbReference type="NCBI Taxonomy" id="2316733"/>
    <lineage>
        <taxon>Bacteria</taxon>
        <taxon>Pseudomonadati</taxon>
        <taxon>Myxococcota</taxon>
        <taxon>Myxococcia</taxon>
        <taxon>Myxococcales</taxon>
        <taxon>Cystobacterineae</taxon>
        <taxon>Myxococcaceae</taxon>
        <taxon>Corallococcus</taxon>
    </lineage>
</organism>
<evidence type="ECO:0000313" key="5">
    <source>
        <dbReference type="EMBL" id="RKG77873.1"/>
    </source>
</evidence>
<dbReference type="PANTHER" id="PTHR24171:SF9">
    <property type="entry name" value="ANKYRIN REPEAT DOMAIN-CONTAINING PROTEIN 39"/>
    <property type="match status" value="1"/>
</dbReference>
<dbReference type="Pfam" id="PF00023">
    <property type="entry name" value="Ank"/>
    <property type="match status" value="1"/>
</dbReference>
<dbReference type="SUPFAM" id="SSF48403">
    <property type="entry name" value="Ankyrin repeat"/>
    <property type="match status" value="1"/>
</dbReference>
<dbReference type="SMART" id="SM00248">
    <property type="entry name" value="ANK"/>
    <property type="match status" value="3"/>
</dbReference>
<evidence type="ECO:0000313" key="6">
    <source>
        <dbReference type="Proteomes" id="UP000268094"/>
    </source>
</evidence>
<feature type="repeat" description="ANK" evidence="3">
    <location>
        <begin position="140"/>
        <end position="172"/>
    </location>
</feature>
<keyword evidence="1" id="KW-0677">Repeat</keyword>
<protein>
    <submittedName>
        <fullName evidence="5">Ankyrin repeat domain-containing protein</fullName>
    </submittedName>
</protein>
<feature type="region of interest" description="Disordered" evidence="4">
    <location>
        <begin position="162"/>
        <end position="204"/>
    </location>
</feature>
<dbReference type="InterPro" id="IPR002110">
    <property type="entry name" value="Ankyrin_rpt"/>
</dbReference>
<dbReference type="PROSITE" id="PS50297">
    <property type="entry name" value="ANK_REP_REGION"/>
    <property type="match status" value="1"/>
</dbReference>
<dbReference type="OrthoDB" id="671583at2"/>
<dbReference type="Proteomes" id="UP000268094">
    <property type="component" value="Unassembled WGS sequence"/>
</dbReference>